<dbReference type="Pfam" id="PF00392">
    <property type="entry name" value="GntR"/>
    <property type="match status" value="1"/>
</dbReference>
<evidence type="ECO:0000256" key="1">
    <source>
        <dbReference type="ARBA" id="ARBA00023015"/>
    </source>
</evidence>
<dbReference type="PROSITE" id="PS50949">
    <property type="entry name" value="HTH_GNTR"/>
    <property type="match status" value="1"/>
</dbReference>
<sequence length="227" mass="25014">MPVRPLADHQPIDHPSPQVAEIVSRLREEIISGDLAPGEALGQEHLASRFGVSRMPVREAIRHLESLGFVTVESNKRARVAAVSADDFLDIFDMRVAAETLAIRRAIPELTNARIDAAEAIQKQIESAPLGGFGDLNMRLHMTLYEACGRPRLLAHILMLGNAADRYLCMVKAGPTYREKSDREHYELLSACRARDADAAADVTARHIGEARDALVDYLREIPGSES</sequence>
<dbReference type="Gene3D" id="1.10.10.10">
    <property type="entry name" value="Winged helix-like DNA-binding domain superfamily/Winged helix DNA-binding domain"/>
    <property type="match status" value="1"/>
</dbReference>
<dbReference type="GO" id="GO:0003700">
    <property type="term" value="F:DNA-binding transcription factor activity"/>
    <property type="evidence" value="ECO:0007669"/>
    <property type="project" value="InterPro"/>
</dbReference>
<dbReference type="InterPro" id="IPR036388">
    <property type="entry name" value="WH-like_DNA-bd_sf"/>
</dbReference>
<dbReference type="Proteomes" id="UP000539372">
    <property type="component" value="Unassembled WGS sequence"/>
</dbReference>
<evidence type="ECO:0000256" key="3">
    <source>
        <dbReference type="ARBA" id="ARBA00023163"/>
    </source>
</evidence>
<dbReference type="Pfam" id="PF07729">
    <property type="entry name" value="FCD"/>
    <property type="match status" value="1"/>
</dbReference>
<accession>A0A7Y0DXS9</accession>
<name>A0A7Y0DXS9_9PROT</name>
<dbReference type="EMBL" id="JABBNT010000001">
    <property type="protein sequence ID" value="NMM43577.1"/>
    <property type="molecule type" value="Genomic_DNA"/>
</dbReference>
<proteinExistence type="predicted"/>
<evidence type="ECO:0000313" key="6">
    <source>
        <dbReference type="Proteomes" id="UP000539372"/>
    </source>
</evidence>
<keyword evidence="6" id="KW-1185">Reference proteome</keyword>
<keyword evidence="1" id="KW-0805">Transcription regulation</keyword>
<dbReference type="InterPro" id="IPR000524">
    <property type="entry name" value="Tscrpt_reg_HTH_GntR"/>
</dbReference>
<organism evidence="5 6">
    <name type="scientific">Pacificispira spongiicola</name>
    <dbReference type="NCBI Taxonomy" id="2729598"/>
    <lineage>
        <taxon>Bacteria</taxon>
        <taxon>Pseudomonadati</taxon>
        <taxon>Pseudomonadota</taxon>
        <taxon>Alphaproteobacteria</taxon>
        <taxon>Rhodospirillales</taxon>
        <taxon>Rhodospirillaceae</taxon>
        <taxon>Pacificispira</taxon>
    </lineage>
</organism>
<evidence type="ECO:0000259" key="4">
    <source>
        <dbReference type="PROSITE" id="PS50949"/>
    </source>
</evidence>
<dbReference type="InterPro" id="IPR011711">
    <property type="entry name" value="GntR_C"/>
</dbReference>
<reference evidence="5 6" key="1">
    <citation type="submission" date="2020-04" db="EMBL/GenBank/DDBJ databases">
        <title>Rhodospirillaceae bacterium KN72 isolated from deep sea.</title>
        <authorList>
            <person name="Zhang D.-C."/>
        </authorList>
    </citation>
    <scope>NUCLEOTIDE SEQUENCE [LARGE SCALE GENOMIC DNA]</scope>
    <source>
        <strain evidence="5 6">KN72</strain>
    </source>
</reference>
<comment type="caution">
    <text evidence="5">The sequence shown here is derived from an EMBL/GenBank/DDBJ whole genome shotgun (WGS) entry which is preliminary data.</text>
</comment>
<dbReference type="Gene3D" id="1.20.120.530">
    <property type="entry name" value="GntR ligand-binding domain-like"/>
    <property type="match status" value="1"/>
</dbReference>
<dbReference type="PANTHER" id="PTHR43537:SF41">
    <property type="entry name" value="TRANSCRIPTIONAL REGULATORY PROTEIN"/>
    <property type="match status" value="1"/>
</dbReference>
<dbReference type="PANTHER" id="PTHR43537">
    <property type="entry name" value="TRANSCRIPTIONAL REGULATOR, GNTR FAMILY"/>
    <property type="match status" value="1"/>
</dbReference>
<dbReference type="InterPro" id="IPR008920">
    <property type="entry name" value="TF_FadR/GntR_C"/>
</dbReference>
<dbReference type="SMART" id="SM00345">
    <property type="entry name" value="HTH_GNTR"/>
    <property type="match status" value="1"/>
</dbReference>
<dbReference type="SUPFAM" id="SSF48008">
    <property type="entry name" value="GntR ligand-binding domain-like"/>
    <property type="match status" value="1"/>
</dbReference>
<protein>
    <submittedName>
        <fullName evidence="5">GntR family transcriptional regulator</fullName>
    </submittedName>
</protein>
<dbReference type="GO" id="GO:0003677">
    <property type="term" value="F:DNA binding"/>
    <property type="evidence" value="ECO:0007669"/>
    <property type="project" value="UniProtKB-KW"/>
</dbReference>
<gene>
    <name evidence="5" type="ORF">HH303_03745</name>
</gene>
<dbReference type="PRINTS" id="PR00035">
    <property type="entry name" value="HTHGNTR"/>
</dbReference>
<dbReference type="SMART" id="SM00895">
    <property type="entry name" value="FCD"/>
    <property type="match status" value="1"/>
</dbReference>
<keyword evidence="2" id="KW-0238">DNA-binding</keyword>
<dbReference type="AlphaFoldDB" id="A0A7Y0DXS9"/>
<evidence type="ECO:0000256" key="2">
    <source>
        <dbReference type="ARBA" id="ARBA00023125"/>
    </source>
</evidence>
<dbReference type="SUPFAM" id="SSF46785">
    <property type="entry name" value="Winged helix' DNA-binding domain"/>
    <property type="match status" value="1"/>
</dbReference>
<evidence type="ECO:0000313" key="5">
    <source>
        <dbReference type="EMBL" id="NMM43577.1"/>
    </source>
</evidence>
<feature type="domain" description="HTH gntR-type" evidence="4">
    <location>
        <begin position="16"/>
        <end position="83"/>
    </location>
</feature>
<keyword evidence="3" id="KW-0804">Transcription</keyword>
<dbReference type="RefSeq" id="WP_169623844.1">
    <property type="nucleotide sequence ID" value="NZ_JABBNT010000001.1"/>
</dbReference>
<dbReference type="InterPro" id="IPR036390">
    <property type="entry name" value="WH_DNA-bd_sf"/>
</dbReference>
<dbReference type="CDD" id="cd07377">
    <property type="entry name" value="WHTH_GntR"/>
    <property type="match status" value="1"/>
</dbReference>